<dbReference type="PROSITE" id="PS50041">
    <property type="entry name" value="C_TYPE_LECTIN_2"/>
    <property type="match status" value="1"/>
</dbReference>
<dbReference type="Gene3D" id="3.10.100.10">
    <property type="entry name" value="Mannose-Binding Protein A, subunit A"/>
    <property type="match status" value="1"/>
</dbReference>
<dbReference type="InterPro" id="IPR050801">
    <property type="entry name" value="Ca-Dep_Lectins_ImmuneDev"/>
</dbReference>
<proteinExistence type="evidence at transcript level"/>
<dbReference type="InterPro" id="IPR016187">
    <property type="entry name" value="CTDL_fold"/>
</dbReference>
<dbReference type="SMR" id="A0A173GPG6"/>
<dbReference type="PANTHER" id="PTHR22801:SF63">
    <property type="entry name" value="C-TYPE LECTIN DOMAIN-CONTAINING PROTEIN"/>
    <property type="match status" value="1"/>
</dbReference>
<accession>A0A173GPG6</accession>
<evidence type="ECO:0000313" key="3">
    <source>
        <dbReference type="EMBL" id="ANH58181.1"/>
    </source>
</evidence>
<dbReference type="PANTHER" id="PTHR22801">
    <property type="entry name" value="LITHOSTATHINE"/>
    <property type="match status" value="1"/>
</dbReference>
<dbReference type="InterPro" id="IPR016186">
    <property type="entry name" value="C-type_lectin-like/link_sf"/>
</dbReference>
<dbReference type="GO" id="GO:0030246">
    <property type="term" value="F:carbohydrate binding"/>
    <property type="evidence" value="ECO:0007669"/>
    <property type="project" value="UniProtKB-KW"/>
</dbReference>
<feature type="domain" description="C-type lectin" evidence="2">
    <location>
        <begin position="82"/>
        <end position="201"/>
    </location>
</feature>
<protein>
    <submittedName>
        <fullName evidence="3">C-type lectin</fullName>
    </submittedName>
</protein>
<keyword evidence="3" id="KW-0430">Lectin</keyword>
<sequence length="204" mass="22330">MSHAGNSSFLLPPDEIEPPITISVLDILHNTEPPVPPQTIPPPEYTTMPAETTTDVESLQNLEFSFQEDDRSSQCPEPFDLVAGDCVLVSGEDERRNYTGAMEYCGRLGAGLASPSDLMALRNYVLLQLGVIHVRVGATRSPELAAWSWPDGRPVPSAAWGPWQPDNAGGQEYCTTLNTNLWWNGPLNDFSCNGLYAFVCQYGV</sequence>
<keyword evidence="1" id="KW-1015">Disulfide bond</keyword>
<dbReference type="Pfam" id="PF00059">
    <property type="entry name" value="Lectin_C"/>
    <property type="match status" value="1"/>
</dbReference>
<dbReference type="OrthoDB" id="6354973at2759"/>
<dbReference type="EMBL" id="KU361826">
    <property type="protein sequence ID" value="ANH58181.1"/>
    <property type="molecule type" value="mRNA"/>
</dbReference>
<name>A0A173GPG6_PENCE</name>
<dbReference type="InterPro" id="IPR018378">
    <property type="entry name" value="C-type_lectin_CS"/>
</dbReference>
<dbReference type="InterPro" id="IPR001304">
    <property type="entry name" value="C-type_lectin-like"/>
</dbReference>
<evidence type="ECO:0000259" key="2">
    <source>
        <dbReference type="PROSITE" id="PS50041"/>
    </source>
</evidence>
<dbReference type="PROSITE" id="PS00615">
    <property type="entry name" value="C_TYPE_LECTIN_1"/>
    <property type="match status" value="1"/>
</dbReference>
<dbReference type="AlphaFoldDB" id="A0A173GPG6"/>
<evidence type="ECO:0000256" key="1">
    <source>
        <dbReference type="ARBA" id="ARBA00023157"/>
    </source>
</evidence>
<organism evidence="3">
    <name type="scientific">Penaeus chinensis</name>
    <name type="common">Fleshy prawn</name>
    <name type="synonym">Fenneropenaeus chinensis</name>
    <dbReference type="NCBI Taxonomy" id="139456"/>
    <lineage>
        <taxon>Eukaryota</taxon>
        <taxon>Metazoa</taxon>
        <taxon>Ecdysozoa</taxon>
        <taxon>Arthropoda</taxon>
        <taxon>Crustacea</taxon>
        <taxon>Multicrustacea</taxon>
        <taxon>Malacostraca</taxon>
        <taxon>Eumalacostraca</taxon>
        <taxon>Eucarida</taxon>
        <taxon>Decapoda</taxon>
        <taxon>Dendrobranchiata</taxon>
        <taxon>Penaeoidea</taxon>
        <taxon>Penaeidae</taxon>
        <taxon>Penaeus</taxon>
    </lineage>
</organism>
<dbReference type="SMART" id="SM00034">
    <property type="entry name" value="CLECT"/>
    <property type="match status" value="1"/>
</dbReference>
<reference evidence="3" key="1">
    <citation type="submission" date="2015-12" db="EMBL/GenBank/DDBJ databases">
        <authorList>
            <person name="Shamseldin A."/>
            <person name="Moawad H."/>
            <person name="Abd El-Rahim W.M."/>
            <person name="Sadowsky M.J."/>
        </authorList>
    </citation>
    <scope>NUCLEOTIDE SEQUENCE</scope>
</reference>
<dbReference type="SUPFAM" id="SSF56436">
    <property type="entry name" value="C-type lectin-like"/>
    <property type="match status" value="1"/>
</dbReference>
<dbReference type="CDD" id="cd00037">
    <property type="entry name" value="CLECT"/>
    <property type="match status" value="1"/>
</dbReference>